<keyword evidence="2" id="KW-1185">Reference proteome</keyword>
<gene>
    <name evidence="1" type="ordered locus">Marpi_1458</name>
</gene>
<accession>H2J3W1</accession>
<dbReference type="AlphaFoldDB" id="H2J3W1"/>
<proteinExistence type="predicted"/>
<dbReference type="OrthoDB" id="43930at2"/>
<dbReference type="STRING" id="443254.Marpi_1458"/>
<evidence type="ECO:0000313" key="1">
    <source>
        <dbReference type="EMBL" id="AEX85853.1"/>
    </source>
</evidence>
<organism evidence="1 2">
    <name type="scientific">Marinitoga piezophila (strain DSM 14283 / JCM 11233 / KA3)</name>
    <dbReference type="NCBI Taxonomy" id="443254"/>
    <lineage>
        <taxon>Bacteria</taxon>
        <taxon>Thermotogati</taxon>
        <taxon>Thermotogota</taxon>
        <taxon>Thermotogae</taxon>
        <taxon>Petrotogales</taxon>
        <taxon>Petrotogaceae</taxon>
        <taxon>Marinitoga</taxon>
    </lineage>
</organism>
<reference evidence="1 2" key="1">
    <citation type="journal article" date="2012" name="J. Bacteriol.">
        <title>Complete Genome Sequence of the Thermophilic, Piezophilic, Heterotrophic Bacterium Marinitoga piezophila KA3.</title>
        <authorList>
            <person name="Lucas S."/>
            <person name="Han J."/>
            <person name="Lapidus A."/>
            <person name="Cheng J.F."/>
            <person name="Goodwin L.A."/>
            <person name="Pitluck S."/>
            <person name="Peters L."/>
            <person name="Mikhailova N."/>
            <person name="Teshima H."/>
            <person name="Detter J.C."/>
            <person name="Han C."/>
            <person name="Tapia R."/>
            <person name="Land M."/>
            <person name="Hauser L."/>
            <person name="Kyrpides N.C."/>
            <person name="Ivanova N."/>
            <person name="Pagani I."/>
            <person name="Vannier P."/>
            <person name="Oger P."/>
            <person name="Bartlett D.H."/>
            <person name="Noll K.M."/>
            <person name="Woyke T."/>
            <person name="Jebbar M."/>
        </authorList>
    </citation>
    <scope>NUCLEOTIDE SEQUENCE [LARGE SCALE GENOMIC DNA]</scope>
    <source>
        <strain evidence="2">DSM 14283 / JCM 11233 / KA3</strain>
    </source>
</reference>
<dbReference type="KEGG" id="mpz:Marpi_1458"/>
<dbReference type="eggNOG" id="COG0592">
    <property type="taxonomic scope" value="Bacteria"/>
</dbReference>
<protein>
    <submittedName>
        <fullName evidence="1">Uncharacterized protein</fullName>
    </submittedName>
</protein>
<reference evidence="2" key="2">
    <citation type="submission" date="2012-01" db="EMBL/GenBank/DDBJ databases">
        <title>Complete sequence of chromosome of Marinitoga piezophila KA3.</title>
        <authorList>
            <person name="Lucas S."/>
            <person name="Han J."/>
            <person name="Lapidus A."/>
            <person name="Cheng J.-F."/>
            <person name="Goodwin L."/>
            <person name="Pitluck S."/>
            <person name="Peters L."/>
            <person name="Mikhailova N."/>
            <person name="Teshima H."/>
            <person name="Detter J.C."/>
            <person name="Han C."/>
            <person name="Tapia R."/>
            <person name="Land M."/>
            <person name="Hauser L."/>
            <person name="Kyrpides N."/>
            <person name="Ivanova N."/>
            <person name="Pagani I."/>
            <person name="Jebbar M."/>
            <person name="Vannier P."/>
            <person name="Oger P."/>
            <person name="Cario A."/>
            <person name="Bartlett D."/>
            <person name="Noll K.M."/>
            <person name="Woyke T."/>
        </authorList>
    </citation>
    <scope>NUCLEOTIDE SEQUENCE [LARGE SCALE GENOMIC DNA]</scope>
    <source>
        <strain evidence="2">DSM 14283 / JCM 11233 / KA3</strain>
    </source>
</reference>
<name>H2J3W1_MARPK</name>
<sequence>MEGWIPTKRLKKITEFADKFCGTVEPIHRNIYLYFDNVLRVAMTDGCANADIFFSKEFFPFKNTYEIPIQHLKGLLKGLKSNSSPFVRMLALDEGLKIELDEMILNIHSNKNSTIPKINEDKITFLFEMRLKKFLELLDFASVHSYEGEFIHFFSTKNNEIYALSENFNISAISFFIKNNIHFNRLIPFTTVRHIIKSLSLISSNEVIKIFLGKDHIILKGQGFIISTCSEVKEEVIDFKLPDNFIENKKIKISSLKKSLNRIYTSIPQGLPVYMVFSKKSHIVSKDKNSTLTWNLDLNFNHNYLVEIKPRKLRSLLARFSNDEINIGLSKKFIALFDNNKYILLKVSEYSD</sequence>
<dbReference type="RefSeq" id="WP_014296924.1">
    <property type="nucleotide sequence ID" value="NC_016751.1"/>
</dbReference>
<evidence type="ECO:0000313" key="2">
    <source>
        <dbReference type="Proteomes" id="UP000007161"/>
    </source>
</evidence>
<dbReference type="EMBL" id="CP003257">
    <property type="protein sequence ID" value="AEX85853.1"/>
    <property type="molecule type" value="Genomic_DNA"/>
</dbReference>
<dbReference type="Proteomes" id="UP000007161">
    <property type="component" value="Chromosome"/>
</dbReference>
<dbReference type="HOGENOM" id="CLU_068031_0_0_0"/>